<sequence>MRRFLLKITLFSLLPILLFLTAELLIRFSPNAFIAKAEYIQNNKNIEALILGSSHTQQAIDPSHFTIKAANLAYNGQDLSINEDLYHRYKEELPQLKYLIVEIDYHTLEFRQPEDYFRDPWYFQYHGLKRHPIRPITKYSMYASSPKFFNNFLLDKLNRDSPVVQLNEWGFETNRFWGEFKDMEYDEKKIDSLMRQLPTRHAKISLENLNNSKRSLGRIIQDCNEKNITLVFIATPMYKTFERHKIEPKERHRSLLLDSLMYVYKNLIYLDFEYDERFDVTHFRDEDHLNPKGAMKFTRILNDTLFRLKQ</sequence>
<evidence type="ECO:0000313" key="2">
    <source>
        <dbReference type="Proteomes" id="UP000238442"/>
    </source>
</evidence>
<evidence type="ECO:0008006" key="3">
    <source>
        <dbReference type="Google" id="ProtNLM"/>
    </source>
</evidence>
<dbReference type="EMBL" id="CP027062">
    <property type="protein sequence ID" value="AVI51417.1"/>
    <property type="molecule type" value="Genomic_DNA"/>
</dbReference>
<evidence type="ECO:0000313" key="1">
    <source>
        <dbReference type="EMBL" id="AVI51417.1"/>
    </source>
</evidence>
<dbReference type="KEGG" id="aue:C5O00_09630"/>
<proteinExistence type="predicted"/>
<dbReference type="OrthoDB" id="9761723at2"/>
<dbReference type="Proteomes" id="UP000238442">
    <property type="component" value="Chromosome"/>
</dbReference>
<dbReference type="AlphaFoldDB" id="A0A2S0HXK3"/>
<reference evidence="1 2" key="1">
    <citation type="submission" date="2018-02" db="EMBL/GenBank/DDBJ databases">
        <title>Genomic analysis of the strain RR4-38 isolated from a seawater recirculating aquaculture system.</title>
        <authorList>
            <person name="Kim Y.-S."/>
            <person name="Jang Y.H."/>
            <person name="Kim K.-H."/>
        </authorList>
    </citation>
    <scope>NUCLEOTIDE SEQUENCE [LARGE SCALE GENOMIC DNA]</scope>
    <source>
        <strain evidence="1 2">RR4-38</strain>
    </source>
</reference>
<name>A0A2S0HXK3_9FLAO</name>
<keyword evidence="2" id="KW-1185">Reference proteome</keyword>
<dbReference type="RefSeq" id="WP_105216657.1">
    <property type="nucleotide sequence ID" value="NZ_CP027062.1"/>
</dbReference>
<accession>A0A2S0HXK3</accession>
<gene>
    <name evidence="1" type="ORF">C5O00_09630</name>
</gene>
<protein>
    <recommendedName>
        <fullName evidence="3">SGNH/GDSL hydrolase family protein</fullName>
    </recommendedName>
</protein>
<organism evidence="1 2">
    <name type="scientific">Pukyongia salina</name>
    <dbReference type="NCBI Taxonomy" id="2094025"/>
    <lineage>
        <taxon>Bacteria</taxon>
        <taxon>Pseudomonadati</taxon>
        <taxon>Bacteroidota</taxon>
        <taxon>Flavobacteriia</taxon>
        <taxon>Flavobacteriales</taxon>
        <taxon>Flavobacteriaceae</taxon>
        <taxon>Pukyongia</taxon>
    </lineage>
</organism>